<evidence type="ECO:0000313" key="3">
    <source>
        <dbReference type="Proteomes" id="UP001379533"/>
    </source>
</evidence>
<gene>
    <name evidence="2" type="ORF">LZC95_19535</name>
</gene>
<dbReference type="Pfam" id="PF18476">
    <property type="entry name" value="PIN_8"/>
    <property type="match status" value="1"/>
</dbReference>
<feature type="domain" description="PIN like" evidence="1">
    <location>
        <begin position="35"/>
        <end position="251"/>
    </location>
</feature>
<accession>A0ABZ2KK08</accession>
<evidence type="ECO:0000259" key="1">
    <source>
        <dbReference type="Pfam" id="PF18476"/>
    </source>
</evidence>
<dbReference type="InterPro" id="IPR041578">
    <property type="entry name" value="PIN_8"/>
</dbReference>
<proteinExistence type="predicted"/>
<evidence type="ECO:0000313" key="2">
    <source>
        <dbReference type="EMBL" id="WXA99000.1"/>
    </source>
</evidence>
<protein>
    <submittedName>
        <fullName evidence="2">PIN-like domain-containing protein</fullName>
    </submittedName>
</protein>
<keyword evidence="3" id="KW-1185">Reference proteome</keyword>
<dbReference type="EMBL" id="CP089982">
    <property type="protein sequence ID" value="WXA99000.1"/>
    <property type="molecule type" value="Genomic_DNA"/>
</dbReference>
<organism evidence="2 3">
    <name type="scientific">Pendulispora brunnea</name>
    <dbReference type="NCBI Taxonomy" id="2905690"/>
    <lineage>
        <taxon>Bacteria</taxon>
        <taxon>Pseudomonadati</taxon>
        <taxon>Myxococcota</taxon>
        <taxon>Myxococcia</taxon>
        <taxon>Myxococcales</taxon>
        <taxon>Sorangiineae</taxon>
        <taxon>Pendulisporaceae</taxon>
        <taxon>Pendulispora</taxon>
    </lineage>
</organism>
<reference evidence="2 3" key="1">
    <citation type="submission" date="2021-12" db="EMBL/GenBank/DDBJ databases">
        <title>Discovery of the Pendulisporaceae a myxobacterial family with distinct sporulation behavior and unique specialized metabolism.</title>
        <authorList>
            <person name="Garcia R."/>
            <person name="Popoff A."/>
            <person name="Bader C.D."/>
            <person name="Loehr J."/>
            <person name="Walesch S."/>
            <person name="Walt C."/>
            <person name="Boldt J."/>
            <person name="Bunk B."/>
            <person name="Haeckl F.J.F.P.J."/>
            <person name="Gunesch A.P."/>
            <person name="Birkelbach J."/>
            <person name="Nuebel U."/>
            <person name="Pietschmann T."/>
            <person name="Bach T."/>
            <person name="Mueller R."/>
        </authorList>
    </citation>
    <scope>NUCLEOTIDE SEQUENCE [LARGE SCALE GENOMIC DNA]</scope>
    <source>
        <strain evidence="2 3">MSr12523</strain>
    </source>
</reference>
<sequence length="456" mass="50291">MSQTRHPFSSFHPFAERAEEAFVPVIGRVDRETALVVLDANVLLAPYQTSSATLDEIERIYGKLRADGRLIVPAQAAREFARNRPNLITALYKRVRDARAVGLNGSYELPPAVRGMPEHRIAADELDKIHAALKSHRRALDALAKQIASWHHSDPVLEVYNRLFDSTVVREVSLDAKTVEEIRRSRYETRIPPGYKDKSKDDGGGGDLVIWLTILEAATTAKLDTIFVSEETKADWFHRADNEPVFLRYELMQEYRSATSGKIVSHLTLSGLLAYFGAKESVIQEVKHTESEAWLFSSERILTPQHYVPPNELARLVESMIVARLREVAGSIAIVATQVGTPDIIVELPSQRIGVDIIVAPDVEYSSRSVILGIERALAAFRSGQFAEVAIVIVALDSRTASKVESKFAEEGYLGPGASAVVLESTPAGLRTALNQASHPILKQAFPIAPLERSGS</sequence>
<dbReference type="Proteomes" id="UP001379533">
    <property type="component" value="Chromosome"/>
</dbReference>
<name>A0ABZ2KK08_9BACT</name>
<dbReference type="RefSeq" id="WP_394849630.1">
    <property type="nucleotide sequence ID" value="NZ_CP089982.1"/>
</dbReference>